<keyword evidence="2" id="KW-1185">Reference proteome</keyword>
<organism evidence="1 2">
    <name type="scientific">Helicoverpa armigera</name>
    <name type="common">Cotton bollworm</name>
    <name type="synonym">Heliothis armigera</name>
    <dbReference type="NCBI Taxonomy" id="29058"/>
    <lineage>
        <taxon>Eukaryota</taxon>
        <taxon>Metazoa</taxon>
        <taxon>Ecdysozoa</taxon>
        <taxon>Arthropoda</taxon>
        <taxon>Hexapoda</taxon>
        <taxon>Insecta</taxon>
        <taxon>Pterygota</taxon>
        <taxon>Neoptera</taxon>
        <taxon>Endopterygota</taxon>
        <taxon>Lepidoptera</taxon>
        <taxon>Glossata</taxon>
        <taxon>Ditrysia</taxon>
        <taxon>Noctuoidea</taxon>
        <taxon>Noctuidae</taxon>
        <taxon>Heliothinae</taxon>
        <taxon>Helicoverpa</taxon>
    </lineage>
</organism>
<accession>A0A2W1BQB9</accession>
<proteinExistence type="predicted"/>
<evidence type="ECO:0000313" key="1">
    <source>
        <dbReference type="EMBL" id="PZC74930.1"/>
    </source>
</evidence>
<dbReference type="EMBL" id="KZ150019">
    <property type="protein sequence ID" value="PZC74930.1"/>
    <property type="molecule type" value="Genomic_DNA"/>
</dbReference>
<sequence>MVESSARFLSADLFLRKSDLLAKNQSRVTAMTRCAAGQSPLYPAPTPHFIPPKGPNKLLCTGEGSIMTFEADILRFYEVPNGYSLTLVQ</sequence>
<dbReference type="AlphaFoldDB" id="A0A2W1BQB9"/>
<protein>
    <submittedName>
        <fullName evidence="1">Uncharacterized protein</fullName>
    </submittedName>
</protein>
<evidence type="ECO:0000313" key="2">
    <source>
        <dbReference type="Proteomes" id="UP000249218"/>
    </source>
</evidence>
<gene>
    <name evidence="1" type="primary">HaOG207035</name>
    <name evidence="1" type="ORF">B5X24_HaOG207035</name>
</gene>
<dbReference type="Proteomes" id="UP000249218">
    <property type="component" value="Unassembled WGS sequence"/>
</dbReference>
<name>A0A2W1BQB9_HELAM</name>
<reference evidence="1 2" key="1">
    <citation type="journal article" date="2017" name="BMC Biol.">
        <title>Genomic innovations, transcriptional plasticity and gene loss underlying the evolution and divergence of two highly polyphagous and invasive Helicoverpa pest species.</title>
        <authorList>
            <person name="Pearce S.L."/>
            <person name="Clarke D.F."/>
            <person name="East P.D."/>
            <person name="Elfekih S."/>
            <person name="Gordon K.H."/>
            <person name="Jermiin L.S."/>
            <person name="McGaughran A."/>
            <person name="Oakeshott J.G."/>
            <person name="Papanikolaou A."/>
            <person name="Perera O.P."/>
            <person name="Rane R.V."/>
            <person name="Richards S."/>
            <person name="Tay W.T."/>
            <person name="Walsh T.K."/>
            <person name="Anderson A."/>
            <person name="Anderson C.J."/>
            <person name="Asgari S."/>
            <person name="Board P.G."/>
            <person name="Bretschneider A."/>
            <person name="Campbell P.M."/>
            <person name="Chertemps T."/>
            <person name="Christeller J.T."/>
            <person name="Coppin C.W."/>
            <person name="Downes S.J."/>
            <person name="Duan G."/>
            <person name="Farnsworth C.A."/>
            <person name="Good R.T."/>
            <person name="Han L.B."/>
            <person name="Han Y.C."/>
            <person name="Hatje K."/>
            <person name="Horne I."/>
            <person name="Huang Y.P."/>
            <person name="Hughes D.S."/>
            <person name="Jacquin-Joly E."/>
            <person name="James W."/>
            <person name="Jhangiani S."/>
            <person name="Kollmar M."/>
            <person name="Kuwar S.S."/>
            <person name="Li S."/>
            <person name="Liu N.Y."/>
            <person name="Maibeche M.T."/>
            <person name="Miller J.R."/>
            <person name="Montagne N."/>
            <person name="Perry T."/>
            <person name="Qu J."/>
            <person name="Song S.V."/>
            <person name="Sutton G.G."/>
            <person name="Vogel H."/>
            <person name="Walenz B.P."/>
            <person name="Xu W."/>
            <person name="Zhang H.J."/>
            <person name="Zou Z."/>
            <person name="Batterham P."/>
            <person name="Edwards O.R."/>
            <person name="Feyereisen R."/>
            <person name="Gibbs R.A."/>
            <person name="Heckel D.G."/>
            <person name="McGrath A."/>
            <person name="Robin C."/>
            <person name="Scherer S.E."/>
            <person name="Worley K.C."/>
            <person name="Wu Y.D."/>
        </authorList>
    </citation>
    <scope>NUCLEOTIDE SEQUENCE [LARGE SCALE GENOMIC DNA]</scope>
    <source>
        <strain evidence="1">Harm_GR_Male_#8</strain>
        <tissue evidence="1">Whole organism</tissue>
    </source>
</reference>